<name>A0A0F9IFX6_9ZZZZ</name>
<accession>A0A0F9IFX6</accession>
<dbReference type="EMBL" id="LAZR01021159">
    <property type="protein sequence ID" value="KKL86282.1"/>
    <property type="molecule type" value="Genomic_DNA"/>
</dbReference>
<proteinExistence type="predicted"/>
<protein>
    <submittedName>
        <fullName evidence="1">Uncharacterized protein</fullName>
    </submittedName>
</protein>
<reference evidence="1" key="1">
    <citation type="journal article" date="2015" name="Nature">
        <title>Complex archaea that bridge the gap between prokaryotes and eukaryotes.</title>
        <authorList>
            <person name="Spang A."/>
            <person name="Saw J.H."/>
            <person name="Jorgensen S.L."/>
            <person name="Zaremba-Niedzwiedzka K."/>
            <person name="Martijn J."/>
            <person name="Lind A.E."/>
            <person name="van Eijk R."/>
            <person name="Schleper C."/>
            <person name="Guy L."/>
            <person name="Ettema T.J."/>
        </authorList>
    </citation>
    <scope>NUCLEOTIDE SEQUENCE</scope>
</reference>
<evidence type="ECO:0000313" key="1">
    <source>
        <dbReference type="EMBL" id="KKL86282.1"/>
    </source>
</evidence>
<comment type="caution">
    <text evidence="1">The sequence shown here is derived from an EMBL/GenBank/DDBJ whole genome shotgun (WGS) entry which is preliminary data.</text>
</comment>
<organism evidence="1">
    <name type="scientific">marine sediment metagenome</name>
    <dbReference type="NCBI Taxonomy" id="412755"/>
    <lineage>
        <taxon>unclassified sequences</taxon>
        <taxon>metagenomes</taxon>
        <taxon>ecological metagenomes</taxon>
    </lineage>
</organism>
<feature type="non-terminal residue" evidence="1">
    <location>
        <position position="1"/>
    </location>
</feature>
<sequence>LQLAQLALANLSYPGQDSKPTAWSSVDIVYGAGWAAGPIPVEYRIDAGGNVSLRGLARRAAAGAGLPMFTLPLGFRPPGQLVIPTSGNDPAPGPGALTATTQFEAVGDVSLLLPTVTQGANADIRVDGVSFSIFV</sequence>
<gene>
    <name evidence="1" type="ORF">LCGC14_1946240</name>
</gene>
<dbReference type="AlphaFoldDB" id="A0A0F9IFX6"/>